<evidence type="ECO:0000313" key="3">
    <source>
        <dbReference type="Proteomes" id="UP000315369"/>
    </source>
</evidence>
<feature type="compositionally biased region" description="Polar residues" evidence="1">
    <location>
        <begin position="296"/>
        <end position="306"/>
    </location>
</feature>
<evidence type="ECO:0000313" key="2">
    <source>
        <dbReference type="EMBL" id="TQF14359.1"/>
    </source>
</evidence>
<comment type="caution">
    <text evidence="2">The sequence shown here is derived from an EMBL/GenBank/DDBJ whole genome shotgun (WGS) entry which is preliminary data.</text>
</comment>
<dbReference type="Proteomes" id="UP000315369">
    <property type="component" value="Unassembled WGS sequence"/>
</dbReference>
<sequence length="306" mass="31718">MSVTLPPNLARTPVEQSRTGVVRVPVAGPSAETETQPAAPVAKLEEQPADAYGAQEASRQAWSQRFTAPTAAGEVSPATARIVSCVKDMAEAAPALGGWDDDKDPSVLEQTKDVNCGSAVAVMLGKAKGTGTTAAASDQQTMDALESRFTDGNGTTAHELSNMIAHEGAQVTQSASTFDRGLMDEALKRDGKAAVLVDSNKVDPSLKDAGKGRAHWVTVDGKDDQGKYKVKDPGTGKTVSLDAGELEDAVGTSWREHQGGGMLVIDKAEGTTEAQRAEQGGHKVAALGNTEGGGSRSKSNFARESS</sequence>
<proteinExistence type="predicted"/>
<feature type="region of interest" description="Disordered" evidence="1">
    <location>
        <begin position="25"/>
        <end position="74"/>
    </location>
</feature>
<evidence type="ECO:0000256" key="1">
    <source>
        <dbReference type="SAM" id="MobiDB-lite"/>
    </source>
</evidence>
<dbReference type="EMBL" id="VIFM01000071">
    <property type="protein sequence ID" value="TQF14359.1"/>
    <property type="molecule type" value="Genomic_DNA"/>
</dbReference>
<accession>A0A540WZC0</accession>
<dbReference type="OrthoDB" id="5495214at2"/>
<feature type="compositionally biased region" description="Basic and acidic residues" evidence="1">
    <location>
        <begin position="271"/>
        <end position="281"/>
    </location>
</feature>
<dbReference type="Gene3D" id="3.90.70.10">
    <property type="entry name" value="Cysteine proteinases"/>
    <property type="match status" value="1"/>
</dbReference>
<gene>
    <name evidence="2" type="ORF">FJV41_19240</name>
</gene>
<feature type="region of interest" description="Disordered" evidence="1">
    <location>
        <begin position="271"/>
        <end position="306"/>
    </location>
</feature>
<feature type="compositionally biased region" description="Polar residues" evidence="1">
    <location>
        <begin position="57"/>
        <end position="67"/>
    </location>
</feature>
<feature type="region of interest" description="Disordered" evidence="1">
    <location>
        <begin position="1"/>
        <end position="20"/>
    </location>
</feature>
<dbReference type="AlphaFoldDB" id="A0A540WZC0"/>
<organism evidence="2 3">
    <name type="scientific">Myxococcus llanfairpwllgwyngyllgogerychwyrndrobwllllantysiliogogogochensis</name>
    <dbReference type="NCBI Taxonomy" id="2590453"/>
    <lineage>
        <taxon>Bacteria</taxon>
        <taxon>Pseudomonadati</taxon>
        <taxon>Myxococcota</taxon>
        <taxon>Myxococcia</taxon>
        <taxon>Myxococcales</taxon>
        <taxon>Cystobacterineae</taxon>
        <taxon>Myxococcaceae</taxon>
        <taxon>Myxococcus</taxon>
    </lineage>
</organism>
<name>A0A540WZC0_9BACT</name>
<keyword evidence="3" id="KW-1185">Reference proteome</keyword>
<dbReference type="RefSeq" id="WP_141643969.1">
    <property type="nucleotide sequence ID" value="NZ_VIFM01000071.1"/>
</dbReference>
<reference evidence="2 3" key="1">
    <citation type="submission" date="2019-06" db="EMBL/GenBank/DDBJ databases">
        <authorList>
            <person name="Livingstone P."/>
            <person name="Whitworth D."/>
        </authorList>
    </citation>
    <scope>NUCLEOTIDE SEQUENCE [LARGE SCALE GENOMIC DNA]</scope>
    <source>
        <strain evidence="2 3">AM401</strain>
    </source>
</reference>
<protein>
    <submittedName>
        <fullName evidence="2">Uncharacterized protein</fullName>
    </submittedName>
</protein>